<proteinExistence type="predicted"/>
<dbReference type="InterPro" id="IPR036390">
    <property type="entry name" value="WH_DNA-bd_sf"/>
</dbReference>
<dbReference type="Pfam" id="PF00392">
    <property type="entry name" value="GntR"/>
    <property type="match status" value="1"/>
</dbReference>
<feature type="domain" description="HTH gntR-type" evidence="4">
    <location>
        <begin position="6"/>
        <end position="74"/>
    </location>
</feature>
<evidence type="ECO:0000256" key="3">
    <source>
        <dbReference type="ARBA" id="ARBA00023163"/>
    </source>
</evidence>
<dbReference type="Proteomes" id="UP000309186">
    <property type="component" value="Unassembled WGS sequence"/>
</dbReference>
<accession>A0A5R9Q0W4</accession>
<dbReference type="GO" id="GO:0003700">
    <property type="term" value="F:DNA-binding transcription factor activity"/>
    <property type="evidence" value="ECO:0007669"/>
    <property type="project" value="InterPro"/>
</dbReference>
<dbReference type="CDD" id="cd07377">
    <property type="entry name" value="WHTH_GntR"/>
    <property type="match status" value="1"/>
</dbReference>
<dbReference type="SUPFAM" id="SSF46785">
    <property type="entry name" value="Winged helix' DNA-binding domain"/>
    <property type="match status" value="1"/>
</dbReference>
<keyword evidence="2" id="KW-0238">DNA-binding</keyword>
<keyword evidence="3" id="KW-0804">Transcription</keyword>
<name>A0A5R9Q0W4_9GAMM</name>
<keyword evidence="1" id="KW-0805">Transcription regulation</keyword>
<evidence type="ECO:0000313" key="6">
    <source>
        <dbReference type="Proteomes" id="UP000309186"/>
    </source>
</evidence>
<evidence type="ECO:0000313" key="5">
    <source>
        <dbReference type="EMBL" id="TLX46800.1"/>
    </source>
</evidence>
<evidence type="ECO:0000256" key="2">
    <source>
        <dbReference type="ARBA" id="ARBA00023125"/>
    </source>
</evidence>
<dbReference type="Gene3D" id="1.10.10.10">
    <property type="entry name" value="Winged helix-like DNA-binding domain superfamily/Winged helix DNA-binding domain"/>
    <property type="match status" value="1"/>
</dbReference>
<dbReference type="PROSITE" id="PS50949">
    <property type="entry name" value="HTH_GNTR"/>
    <property type="match status" value="1"/>
</dbReference>
<dbReference type="PANTHER" id="PTHR38445">
    <property type="entry name" value="HTH-TYPE TRANSCRIPTIONAL REPRESSOR YTRA"/>
    <property type="match status" value="1"/>
</dbReference>
<dbReference type="GO" id="GO:0003677">
    <property type="term" value="F:DNA binding"/>
    <property type="evidence" value="ECO:0007669"/>
    <property type="project" value="UniProtKB-KW"/>
</dbReference>
<gene>
    <name evidence="5" type="ORF">C1E24_12260</name>
</gene>
<dbReference type="AlphaFoldDB" id="A0A5R9Q0W4"/>
<evidence type="ECO:0000256" key="1">
    <source>
        <dbReference type="ARBA" id="ARBA00023015"/>
    </source>
</evidence>
<sequence length="126" mass="14011">MTGDARPIFRQIVDGIRKEIASGTLPTGSKLPSVRGLAMQLTINANTVAKAYNELTDLGLVESKKGLGLFVTQQQCTLSEEERTQKLEQATDDFINEIISLGFSHREIIEHVQGQLQTINKQDKER</sequence>
<dbReference type="EMBL" id="PPSW01000017">
    <property type="protein sequence ID" value="TLX46800.1"/>
    <property type="molecule type" value="Genomic_DNA"/>
</dbReference>
<dbReference type="InterPro" id="IPR000524">
    <property type="entry name" value="Tscrpt_reg_HTH_GntR"/>
</dbReference>
<organism evidence="5 6">
    <name type="scientific">Pseudoalteromonas phenolica</name>
    <dbReference type="NCBI Taxonomy" id="161398"/>
    <lineage>
        <taxon>Bacteria</taxon>
        <taxon>Pseudomonadati</taxon>
        <taxon>Pseudomonadota</taxon>
        <taxon>Gammaproteobacteria</taxon>
        <taxon>Alteromonadales</taxon>
        <taxon>Pseudoalteromonadaceae</taxon>
        <taxon>Pseudoalteromonas</taxon>
    </lineage>
</organism>
<comment type="caution">
    <text evidence="5">The sequence shown here is derived from an EMBL/GenBank/DDBJ whole genome shotgun (WGS) entry which is preliminary data.</text>
</comment>
<dbReference type="InterPro" id="IPR036388">
    <property type="entry name" value="WH-like_DNA-bd_sf"/>
</dbReference>
<protein>
    <submittedName>
        <fullName evidence="5">GntR family transcriptional regulator</fullName>
    </submittedName>
</protein>
<evidence type="ECO:0000259" key="4">
    <source>
        <dbReference type="PROSITE" id="PS50949"/>
    </source>
</evidence>
<dbReference type="OrthoDB" id="9804020at2"/>
<dbReference type="PANTHER" id="PTHR38445:SF9">
    <property type="entry name" value="HTH-TYPE TRANSCRIPTIONAL REPRESSOR YTRA"/>
    <property type="match status" value="1"/>
</dbReference>
<reference evidence="5 6" key="1">
    <citation type="submission" date="2018-01" db="EMBL/GenBank/DDBJ databases">
        <title>Co-occurrence of chitin degradation, pigmentation and bioactivity in marine Pseudoalteromonas.</title>
        <authorList>
            <person name="Paulsen S."/>
            <person name="Gram L."/>
            <person name="Machado H."/>
        </authorList>
    </citation>
    <scope>NUCLEOTIDE SEQUENCE [LARGE SCALE GENOMIC DNA]</scope>
    <source>
        <strain evidence="5 6">S3663</strain>
    </source>
</reference>
<dbReference type="SMART" id="SM00345">
    <property type="entry name" value="HTH_GNTR"/>
    <property type="match status" value="1"/>
</dbReference>